<evidence type="ECO:0000313" key="3">
    <source>
        <dbReference type="Proteomes" id="UP000266234"/>
    </source>
</evidence>
<evidence type="ECO:0000313" key="2">
    <source>
        <dbReference type="EMBL" id="RGP76360.1"/>
    </source>
</evidence>
<feature type="region of interest" description="Disordered" evidence="1">
    <location>
        <begin position="18"/>
        <end position="58"/>
    </location>
</feature>
<dbReference type="OrthoDB" id="5094090at2759"/>
<feature type="region of interest" description="Disordered" evidence="1">
    <location>
        <begin position="80"/>
        <end position="123"/>
    </location>
</feature>
<name>A0A395SV38_9HYPO</name>
<gene>
    <name evidence="2" type="ORF">FLONG3_5244</name>
</gene>
<dbReference type="EMBL" id="PXOG01000114">
    <property type="protein sequence ID" value="RGP76360.1"/>
    <property type="molecule type" value="Genomic_DNA"/>
</dbReference>
<proteinExistence type="predicted"/>
<dbReference type="AlphaFoldDB" id="A0A395SV38"/>
<organism evidence="2 3">
    <name type="scientific">Fusarium longipes</name>
    <dbReference type="NCBI Taxonomy" id="694270"/>
    <lineage>
        <taxon>Eukaryota</taxon>
        <taxon>Fungi</taxon>
        <taxon>Dikarya</taxon>
        <taxon>Ascomycota</taxon>
        <taxon>Pezizomycotina</taxon>
        <taxon>Sordariomycetes</taxon>
        <taxon>Hypocreomycetidae</taxon>
        <taxon>Hypocreales</taxon>
        <taxon>Nectriaceae</taxon>
        <taxon>Fusarium</taxon>
    </lineage>
</organism>
<dbReference type="Proteomes" id="UP000266234">
    <property type="component" value="Unassembled WGS sequence"/>
</dbReference>
<comment type="caution">
    <text evidence="2">The sequence shown here is derived from an EMBL/GenBank/DDBJ whole genome shotgun (WGS) entry which is preliminary data.</text>
</comment>
<sequence length="123" mass="13412">MTPSRLILRPVVRIPFMRPQLRLASTNPDPKHIYSDGNLGGPGGQQPPPEAPGGPDALKRNWVPIAAAVGVVVGGFMMLLPKKGNPPDRTLQSYKDLKDRDSPEGLKEFSGRKPNPIGPWRTE</sequence>
<protein>
    <submittedName>
        <fullName evidence="2">Uncharacterized protein</fullName>
    </submittedName>
</protein>
<accession>A0A395SV38</accession>
<reference evidence="2 3" key="1">
    <citation type="journal article" date="2018" name="PLoS Pathog.">
        <title>Evolution of structural diversity of trichothecenes, a family of toxins produced by plant pathogenic and entomopathogenic fungi.</title>
        <authorList>
            <person name="Proctor R.H."/>
            <person name="McCormick S.P."/>
            <person name="Kim H.S."/>
            <person name="Cardoza R.E."/>
            <person name="Stanley A.M."/>
            <person name="Lindo L."/>
            <person name="Kelly A."/>
            <person name="Brown D.W."/>
            <person name="Lee T."/>
            <person name="Vaughan M.M."/>
            <person name="Alexander N.J."/>
            <person name="Busman M."/>
            <person name="Gutierrez S."/>
        </authorList>
    </citation>
    <scope>NUCLEOTIDE SEQUENCE [LARGE SCALE GENOMIC DNA]</scope>
    <source>
        <strain evidence="2 3">NRRL 20695</strain>
    </source>
</reference>
<feature type="compositionally biased region" description="Basic and acidic residues" evidence="1">
    <location>
        <begin position="95"/>
        <end position="111"/>
    </location>
</feature>
<keyword evidence="3" id="KW-1185">Reference proteome</keyword>
<evidence type="ECO:0000256" key="1">
    <source>
        <dbReference type="SAM" id="MobiDB-lite"/>
    </source>
</evidence>